<comment type="caution">
    <text evidence="1">The sequence shown here is derived from an EMBL/GenBank/DDBJ whole genome shotgun (WGS) entry which is preliminary data.</text>
</comment>
<evidence type="ECO:0000313" key="2">
    <source>
        <dbReference type="Proteomes" id="UP001230649"/>
    </source>
</evidence>
<accession>A0ACC2WY63</accession>
<reference evidence="1" key="1">
    <citation type="submission" date="2023-04" db="EMBL/GenBank/DDBJ databases">
        <title>Draft Genome sequencing of Naganishia species isolated from polar environments using Oxford Nanopore Technology.</title>
        <authorList>
            <person name="Leo P."/>
            <person name="Venkateswaran K."/>
        </authorList>
    </citation>
    <scope>NUCLEOTIDE SEQUENCE</scope>
    <source>
        <strain evidence="1">MNA-CCFEE 5262</strain>
    </source>
</reference>
<sequence length="938" mass="104772">MVNLHATSRRTLTRSFGIGLRARTSSRASTIAKQPGSTGSLSPLRLVSHVTPHVCPLFSHPILIRSRFSSTNAAIATKEQDVEDQYALDSEEAETIPAASADMDSQGQGGAQPGINHTADVSSEQTLPSSAVQLAQSLVERLYDDGVTGRPHVSIQELETVFVALMQESLALVQPLQTPRVEPIDSGNQLRESATVDYPVDYPMDAALSVLEALQHFRLQRSSTIYELLLRQCMLHGHPEKAAMVYVGLIEEWILEGRLAEGGDLQEFAEGGLPADEIVANMTAIRAQRMAKRTSADDRTSSNDDQRPSQTLKFTRAQRRPSIASRMNQWFEGIRSWRLPGETIAPLDRIMLWHPKKLALKDKMKNFPMPMPMSPPRMVPTPSADLLHIILRGLDFKIVSVEQAHGRLSKSVAVDPEQFERCARALAILANPVLSRTLPITALGKLLKAFRMLPDQPAVYPEKMVDKKSKELDLEVYTAYTHCQQALYSLIMAPPSRMWSGTRGSPYRLQPMDMDSANSILAYALRVLKTQTHIDKLFSYITNSFGLKQFTTATNNILLAFGRPASSKSAESEVDLPKNLGTELLPSKNTPLSLAKWKTYFQQSLIGPAQSAETVGKQALAVAEAMDPFTHDSPPYIRHAEDLYRFTAYVQHLAKTSDRDKLGRLVNTLIPYLDTDSYPTLSNKASTEEMQREVQSRTALARQAMGLPPRMFVVLLSVLQQAGKIGLAERVWHVAQQASETSVRLANRSTKKTAATGDLSARNASRMPPWYLPEHAYTTMLKMYEAERRKGSVGGHKVIKGWGIDAGFADASDPASSARTMSHRIYRQAVRAAHQGKPPHEWHPATSDWTRTAYSDFMEPPVLDDKLFHAYTMSLLKDRPTSDQELSTISNKALKDAIEDLQNVIQDMKRWRCRIPWIVKQRVSWLKAERTRRARERV</sequence>
<protein>
    <submittedName>
        <fullName evidence="1">Uncharacterized protein</fullName>
    </submittedName>
</protein>
<organism evidence="1 2">
    <name type="scientific">Naganishia adeliensis</name>
    <dbReference type="NCBI Taxonomy" id="92952"/>
    <lineage>
        <taxon>Eukaryota</taxon>
        <taxon>Fungi</taxon>
        <taxon>Dikarya</taxon>
        <taxon>Basidiomycota</taxon>
        <taxon>Agaricomycotina</taxon>
        <taxon>Tremellomycetes</taxon>
        <taxon>Filobasidiales</taxon>
        <taxon>Filobasidiaceae</taxon>
        <taxon>Naganishia</taxon>
    </lineage>
</organism>
<gene>
    <name evidence="1" type="ORF">QFC20_000659</name>
</gene>
<dbReference type="EMBL" id="JASBWS010000003">
    <property type="protein sequence ID" value="KAJ9116724.1"/>
    <property type="molecule type" value="Genomic_DNA"/>
</dbReference>
<evidence type="ECO:0000313" key="1">
    <source>
        <dbReference type="EMBL" id="KAJ9116724.1"/>
    </source>
</evidence>
<name>A0ACC2WY63_9TREE</name>
<dbReference type="Proteomes" id="UP001230649">
    <property type="component" value="Unassembled WGS sequence"/>
</dbReference>
<proteinExistence type="predicted"/>
<keyword evidence="2" id="KW-1185">Reference proteome</keyword>